<comment type="cofactor">
    <cofactor evidence="1">
        <name>Zn(2+)</name>
        <dbReference type="ChEBI" id="CHEBI:29105"/>
    </cofactor>
</comment>
<keyword evidence="8 12" id="KW-0732">Signal</keyword>
<dbReference type="RefSeq" id="WP_093842743.1">
    <property type="nucleotide sequence ID" value="NZ_FPAB01000003.1"/>
</dbReference>
<name>A0A1I6RR54_9ACTN</name>
<feature type="chain" id="PRO_5039719267" evidence="12">
    <location>
        <begin position="27"/>
        <end position="310"/>
    </location>
</feature>
<keyword evidence="6" id="KW-0645">Protease</keyword>
<comment type="subunit">
    <text evidence="4">Monomer.</text>
</comment>
<reference evidence="15" key="1">
    <citation type="submission" date="2016-10" db="EMBL/GenBank/DDBJ databases">
        <authorList>
            <person name="Varghese N."/>
            <person name="Submissions S."/>
        </authorList>
    </citation>
    <scope>NUCLEOTIDE SEQUENCE [LARGE SCALE GENOMIC DNA]</scope>
    <source>
        <strain evidence="15">CGMCC 4.7047</strain>
    </source>
</reference>
<dbReference type="InterPro" id="IPR041756">
    <property type="entry name" value="M28_SGAP-like"/>
</dbReference>
<evidence type="ECO:0000313" key="14">
    <source>
        <dbReference type="EMBL" id="SFS66938.1"/>
    </source>
</evidence>
<dbReference type="InterPro" id="IPR007484">
    <property type="entry name" value="Peptidase_M28"/>
</dbReference>
<dbReference type="CDD" id="cd03876">
    <property type="entry name" value="M28_SGAP_like"/>
    <property type="match status" value="1"/>
</dbReference>
<evidence type="ECO:0000256" key="8">
    <source>
        <dbReference type="ARBA" id="ARBA00022729"/>
    </source>
</evidence>
<dbReference type="SUPFAM" id="SSF53187">
    <property type="entry name" value="Zn-dependent exopeptidases"/>
    <property type="match status" value="1"/>
</dbReference>
<feature type="signal peptide" evidence="12">
    <location>
        <begin position="1"/>
        <end position="26"/>
    </location>
</feature>
<dbReference type="Pfam" id="PF04389">
    <property type="entry name" value="Peptidase_M28"/>
    <property type="match status" value="1"/>
</dbReference>
<dbReference type="FunFam" id="3.40.630.10:FF:000066">
    <property type="entry name" value="M28 family peptidase"/>
    <property type="match status" value="1"/>
</dbReference>
<dbReference type="GO" id="GO:0046872">
    <property type="term" value="F:metal ion binding"/>
    <property type="evidence" value="ECO:0007669"/>
    <property type="project" value="UniProtKB-KW"/>
</dbReference>
<dbReference type="Proteomes" id="UP000198873">
    <property type="component" value="Unassembled WGS sequence"/>
</dbReference>
<evidence type="ECO:0000256" key="6">
    <source>
        <dbReference type="ARBA" id="ARBA00022670"/>
    </source>
</evidence>
<evidence type="ECO:0000256" key="11">
    <source>
        <dbReference type="ARBA" id="ARBA00023157"/>
    </source>
</evidence>
<dbReference type="STRING" id="1176198.SAMN05444716_103282"/>
<keyword evidence="5" id="KW-0964">Secreted</keyword>
<evidence type="ECO:0000256" key="9">
    <source>
        <dbReference type="ARBA" id="ARBA00022801"/>
    </source>
</evidence>
<dbReference type="GO" id="GO:0008235">
    <property type="term" value="F:metalloexopeptidase activity"/>
    <property type="evidence" value="ECO:0007669"/>
    <property type="project" value="InterPro"/>
</dbReference>
<evidence type="ECO:0000256" key="5">
    <source>
        <dbReference type="ARBA" id="ARBA00022525"/>
    </source>
</evidence>
<evidence type="ECO:0000256" key="3">
    <source>
        <dbReference type="ARBA" id="ARBA00005957"/>
    </source>
</evidence>
<comment type="similarity">
    <text evidence="3">Belongs to the peptidase M28 family. M28A subfamily.</text>
</comment>
<dbReference type="PANTHER" id="PTHR12147:SF26">
    <property type="entry name" value="PEPTIDASE M28 DOMAIN-CONTAINING PROTEIN"/>
    <property type="match status" value="1"/>
</dbReference>
<gene>
    <name evidence="14" type="ORF">SAMN05444716_103282</name>
</gene>
<sequence length="310" mass="32242">MSFRRPLAVSFVALALAAGLTGGATAAPPSATAAAPDIDVDRVLGHLADLESIAAAHGGNRAHGQPGYTASLDHIEGLLDAAGYETHREPFTSGGVTGWNLIAEWPHAAGDEVLMAGAHLDSVRAGAGINDNGSGSAAILEVALAVAEADLRPDKQLRFGWWGAEELGLVGSRAHVAGLSAAERERFSAYLNFDMIGSPNAGYFVYDDDAAIEALFSDWFAERGIVTEPAVEARNRSDHAPFLSAGITVGGLFTGAGYTMTAAQAAQWGGTAGLPFDSCYHRVCDTLANLDETALDLNTDALAYAIWELS</sequence>
<dbReference type="EMBL" id="FPAB01000003">
    <property type="protein sequence ID" value="SFS66938.1"/>
    <property type="molecule type" value="Genomic_DNA"/>
</dbReference>
<evidence type="ECO:0000256" key="12">
    <source>
        <dbReference type="SAM" id="SignalP"/>
    </source>
</evidence>
<keyword evidence="15" id="KW-1185">Reference proteome</keyword>
<evidence type="ECO:0000313" key="15">
    <source>
        <dbReference type="Proteomes" id="UP000198873"/>
    </source>
</evidence>
<evidence type="ECO:0000256" key="4">
    <source>
        <dbReference type="ARBA" id="ARBA00011245"/>
    </source>
</evidence>
<evidence type="ECO:0000259" key="13">
    <source>
        <dbReference type="Pfam" id="PF04389"/>
    </source>
</evidence>
<evidence type="ECO:0000256" key="7">
    <source>
        <dbReference type="ARBA" id="ARBA00022723"/>
    </source>
</evidence>
<keyword evidence="14" id="KW-0031">Aminopeptidase</keyword>
<evidence type="ECO:0000256" key="10">
    <source>
        <dbReference type="ARBA" id="ARBA00022833"/>
    </source>
</evidence>
<keyword evidence="11" id="KW-1015">Disulfide bond</keyword>
<dbReference type="GO" id="GO:0006508">
    <property type="term" value="P:proteolysis"/>
    <property type="evidence" value="ECO:0007669"/>
    <property type="project" value="UniProtKB-KW"/>
</dbReference>
<dbReference type="GO" id="GO:0004177">
    <property type="term" value="F:aminopeptidase activity"/>
    <property type="evidence" value="ECO:0007669"/>
    <property type="project" value="UniProtKB-KW"/>
</dbReference>
<keyword evidence="7" id="KW-0479">Metal-binding</keyword>
<dbReference type="PANTHER" id="PTHR12147">
    <property type="entry name" value="METALLOPEPTIDASE M28 FAMILY MEMBER"/>
    <property type="match status" value="1"/>
</dbReference>
<keyword evidence="9" id="KW-0378">Hydrolase</keyword>
<proteinExistence type="inferred from homology"/>
<organism evidence="14 15">
    <name type="scientific">Streptomyces harbinensis</name>
    <dbReference type="NCBI Taxonomy" id="1176198"/>
    <lineage>
        <taxon>Bacteria</taxon>
        <taxon>Bacillati</taxon>
        <taxon>Actinomycetota</taxon>
        <taxon>Actinomycetes</taxon>
        <taxon>Kitasatosporales</taxon>
        <taxon>Streptomycetaceae</taxon>
        <taxon>Streptomyces</taxon>
    </lineage>
</organism>
<dbReference type="AlphaFoldDB" id="A0A1I6RR54"/>
<feature type="domain" description="Peptidase M28" evidence="13">
    <location>
        <begin position="100"/>
        <end position="305"/>
    </location>
</feature>
<dbReference type="InterPro" id="IPR045175">
    <property type="entry name" value="M28_fam"/>
</dbReference>
<dbReference type="Gene3D" id="3.40.630.10">
    <property type="entry name" value="Zn peptidases"/>
    <property type="match status" value="1"/>
</dbReference>
<protein>
    <submittedName>
        <fullName evidence="14">Aminopeptidase S</fullName>
    </submittedName>
</protein>
<evidence type="ECO:0000256" key="2">
    <source>
        <dbReference type="ARBA" id="ARBA00004613"/>
    </source>
</evidence>
<comment type="subcellular location">
    <subcellularLocation>
        <location evidence="2">Secreted</location>
    </subcellularLocation>
</comment>
<dbReference type="GO" id="GO:0005576">
    <property type="term" value="C:extracellular region"/>
    <property type="evidence" value="ECO:0007669"/>
    <property type="project" value="UniProtKB-SubCell"/>
</dbReference>
<keyword evidence="10" id="KW-0862">Zinc</keyword>
<evidence type="ECO:0000256" key="1">
    <source>
        <dbReference type="ARBA" id="ARBA00001947"/>
    </source>
</evidence>
<accession>A0A1I6RR54</accession>